<dbReference type="AlphaFoldDB" id="A0A218NM92"/>
<reference evidence="2 3" key="1">
    <citation type="journal article" date="2017" name="Nat. Commun.">
        <title>'ARMAN' archaea depend on association with euryarchaeal host in culture and in situ.</title>
        <authorList>
            <person name="Golyshina O."/>
            <person name="Toshchakov S."/>
            <person name="Makarova K."/>
            <person name="Gavrilov S."/>
            <person name="Korzhenkov A."/>
            <person name="La Cono V."/>
            <person name="Arcadi E."/>
            <person name="Nechitaylo T."/>
            <person name="Ferrer M."/>
            <person name="Kublanov I."/>
            <person name="Wolf Y."/>
            <person name="Yakimov M."/>
            <person name="Golyshin P."/>
            <person name="Slesarev A."/>
            <person name="Kozyavkin S."/>
        </authorList>
    </citation>
    <scope>NUCLEOTIDE SEQUENCE [LARGE SCALE GENOMIC DNA]</scope>
    <source>
        <strain evidence="2 3">Mia14</strain>
    </source>
</reference>
<evidence type="ECO:0000313" key="2">
    <source>
        <dbReference type="EMBL" id="ASI13587.1"/>
    </source>
</evidence>
<dbReference type="GeneID" id="33313814"/>
<keyword evidence="1" id="KW-1133">Transmembrane helix</keyword>
<dbReference type="RefSeq" id="WP_088819750.1">
    <property type="nucleotide sequence ID" value="NZ_CP019964.1"/>
</dbReference>
<evidence type="ECO:0000256" key="1">
    <source>
        <dbReference type="SAM" id="Phobius"/>
    </source>
</evidence>
<sequence>MDKHAQISLEFLIYLAISAISLLFILSIYIEGTSELNSSVNNAYLGSFVSAINSNMNYYESNVQLYVPKSICNCTSSNEYLSCAYEKFKLYGNLSITKEICLNSGSIETMDLYYSNGKYMLYSD</sequence>
<dbReference type="Proteomes" id="UP000197679">
    <property type="component" value="Chromosome"/>
</dbReference>
<dbReference type="KEGG" id="marh:Mia14_0256"/>
<evidence type="ECO:0008006" key="4">
    <source>
        <dbReference type="Google" id="ProtNLM"/>
    </source>
</evidence>
<keyword evidence="1" id="KW-0472">Membrane</keyword>
<feature type="transmembrane region" description="Helical" evidence="1">
    <location>
        <begin position="12"/>
        <end position="30"/>
    </location>
</feature>
<dbReference type="EMBL" id="CP019964">
    <property type="protein sequence ID" value="ASI13587.1"/>
    <property type="molecule type" value="Genomic_DNA"/>
</dbReference>
<gene>
    <name evidence="2" type="ORF">Mia14_0256</name>
</gene>
<keyword evidence="1" id="KW-0812">Transmembrane</keyword>
<name>A0A218NM92_9ARCH</name>
<organism evidence="2 3">
    <name type="scientific">Candidatus Mancarchaeum acidiphilum</name>
    <dbReference type="NCBI Taxonomy" id="1920749"/>
    <lineage>
        <taxon>Archaea</taxon>
        <taxon>Candidatus Micrarchaeota</taxon>
        <taxon>Candidatus Mancarchaeum</taxon>
    </lineage>
</organism>
<accession>A0A218NM92</accession>
<proteinExistence type="predicted"/>
<keyword evidence="3" id="KW-1185">Reference proteome</keyword>
<protein>
    <recommendedName>
        <fullName evidence="4">Class III signal peptide-containing protein</fullName>
    </recommendedName>
</protein>
<evidence type="ECO:0000313" key="3">
    <source>
        <dbReference type="Proteomes" id="UP000197679"/>
    </source>
</evidence>